<name>A0A9P8CJE8_9HELO</name>
<dbReference type="AlphaFoldDB" id="A0A9P8CJE8"/>
<proteinExistence type="predicted"/>
<accession>A0A9P8CJE8</accession>
<dbReference type="EMBL" id="MU253772">
    <property type="protein sequence ID" value="KAG9247456.1"/>
    <property type="molecule type" value="Genomic_DNA"/>
</dbReference>
<evidence type="ECO:0000256" key="1">
    <source>
        <dbReference type="SAM" id="SignalP"/>
    </source>
</evidence>
<feature type="chain" id="PRO_5040283521" description="Secreted protein" evidence="1">
    <location>
        <begin position="21"/>
        <end position="110"/>
    </location>
</feature>
<feature type="signal peptide" evidence="1">
    <location>
        <begin position="1"/>
        <end position="20"/>
    </location>
</feature>
<evidence type="ECO:0008006" key="4">
    <source>
        <dbReference type="Google" id="ProtNLM"/>
    </source>
</evidence>
<protein>
    <recommendedName>
        <fullName evidence="4">Secreted protein</fullName>
    </recommendedName>
</protein>
<dbReference type="Proteomes" id="UP000887226">
    <property type="component" value="Unassembled WGS sequence"/>
</dbReference>
<reference evidence="2" key="1">
    <citation type="journal article" date="2021" name="IMA Fungus">
        <title>Genomic characterization of three marine fungi, including Emericellopsis atlantica sp. nov. with signatures of a generalist lifestyle and marine biomass degradation.</title>
        <authorList>
            <person name="Hagestad O.C."/>
            <person name="Hou L."/>
            <person name="Andersen J.H."/>
            <person name="Hansen E.H."/>
            <person name="Altermark B."/>
            <person name="Li C."/>
            <person name="Kuhnert E."/>
            <person name="Cox R.J."/>
            <person name="Crous P.W."/>
            <person name="Spatafora J.W."/>
            <person name="Lail K."/>
            <person name="Amirebrahimi M."/>
            <person name="Lipzen A."/>
            <person name="Pangilinan J."/>
            <person name="Andreopoulos W."/>
            <person name="Hayes R.D."/>
            <person name="Ng V."/>
            <person name="Grigoriev I.V."/>
            <person name="Jackson S.A."/>
            <person name="Sutton T.D.S."/>
            <person name="Dobson A.D.W."/>
            <person name="Rama T."/>
        </authorList>
    </citation>
    <scope>NUCLEOTIDE SEQUENCE</scope>
    <source>
        <strain evidence="2">TRa3180A</strain>
    </source>
</reference>
<keyword evidence="1" id="KW-0732">Signal</keyword>
<evidence type="ECO:0000313" key="2">
    <source>
        <dbReference type="EMBL" id="KAG9247456.1"/>
    </source>
</evidence>
<organism evidence="2 3">
    <name type="scientific">Calycina marina</name>
    <dbReference type="NCBI Taxonomy" id="1763456"/>
    <lineage>
        <taxon>Eukaryota</taxon>
        <taxon>Fungi</taxon>
        <taxon>Dikarya</taxon>
        <taxon>Ascomycota</taxon>
        <taxon>Pezizomycotina</taxon>
        <taxon>Leotiomycetes</taxon>
        <taxon>Helotiales</taxon>
        <taxon>Pezizellaceae</taxon>
        <taxon>Calycina</taxon>
    </lineage>
</organism>
<comment type="caution">
    <text evidence="2">The sequence shown here is derived from an EMBL/GenBank/DDBJ whole genome shotgun (WGS) entry which is preliminary data.</text>
</comment>
<evidence type="ECO:0000313" key="3">
    <source>
        <dbReference type="Proteomes" id="UP000887226"/>
    </source>
</evidence>
<sequence>MISILTLLFLSGPGFYPTSAFQECGAPTTNGARHVVHRDFCWIPGVCVCVCYSLVQDSEIDNFMCSSWMESGRKAVPRKNKPMTQDRVGSNVRTACMANWLNNISSLWLR</sequence>
<gene>
    <name evidence="2" type="ORF">BJ878DRAFT_182844</name>
</gene>
<keyword evidence="3" id="KW-1185">Reference proteome</keyword>